<feature type="domain" description="Glycosyl transferase family 1" evidence="1">
    <location>
        <begin position="201"/>
        <end position="366"/>
    </location>
</feature>
<evidence type="ECO:0000313" key="2">
    <source>
        <dbReference type="EMBL" id="APW60399.1"/>
    </source>
</evidence>
<keyword evidence="2" id="KW-0808">Transferase</keyword>
<dbReference type="EMBL" id="CP019082">
    <property type="protein sequence ID" value="APW60399.1"/>
    <property type="molecule type" value="Genomic_DNA"/>
</dbReference>
<dbReference type="Proteomes" id="UP000186309">
    <property type="component" value="Chromosome"/>
</dbReference>
<dbReference type="Gene3D" id="3.40.50.2000">
    <property type="entry name" value="Glycogen Phosphorylase B"/>
    <property type="match status" value="2"/>
</dbReference>
<organism evidence="2 3">
    <name type="scientific">Paludisphaera borealis</name>
    <dbReference type="NCBI Taxonomy" id="1387353"/>
    <lineage>
        <taxon>Bacteria</taxon>
        <taxon>Pseudomonadati</taxon>
        <taxon>Planctomycetota</taxon>
        <taxon>Planctomycetia</taxon>
        <taxon>Isosphaerales</taxon>
        <taxon>Isosphaeraceae</taxon>
        <taxon>Paludisphaera</taxon>
    </lineage>
</organism>
<accession>A0A1U7CNB3</accession>
<evidence type="ECO:0000259" key="1">
    <source>
        <dbReference type="Pfam" id="PF00534"/>
    </source>
</evidence>
<evidence type="ECO:0000313" key="3">
    <source>
        <dbReference type="Proteomes" id="UP000186309"/>
    </source>
</evidence>
<dbReference type="GO" id="GO:0016757">
    <property type="term" value="F:glycosyltransferase activity"/>
    <property type="evidence" value="ECO:0007669"/>
    <property type="project" value="InterPro"/>
</dbReference>
<dbReference type="PANTHER" id="PTHR12526">
    <property type="entry name" value="GLYCOSYLTRANSFERASE"/>
    <property type="match status" value="1"/>
</dbReference>
<dbReference type="STRING" id="1387353.BSF38_01867"/>
<dbReference type="SUPFAM" id="SSF53756">
    <property type="entry name" value="UDP-Glycosyltransferase/glycogen phosphorylase"/>
    <property type="match status" value="1"/>
</dbReference>
<gene>
    <name evidence="2" type="ORF">BSF38_01867</name>
</gene>
<dbReference type="InterPro" id="IPR001296">
    <property type="entry name" value="Glyco_trans_1"/>
</dbReference>
<keyword evidence="3" id="KW-1185">Reference proteome</keyword>
<dbReference type="RefSeq" id="WP_076350717.1">
    <property type="nucleotide sequence ID" value="NZ_CP019082.1"/>
</dbReference>
<name>A0A1U7CNB3_9BACT</name>
<protein>
    <submittedName>
        <fullName evidence="2">GT4 family glycosyltransferase</fullName>
    </submittedName>
</protein>
<reference evidence="3" key="1">
    <citation type="submission" date="2016-12" db="EMBL/GenBank/DDBJ databases">
        <title>Comparative genomics of four Isosphaeraceae planctomycetes: a common pool of plasmids and glycoside hydrolase genes.</title>
        <authorList>
            <person name="Ivanova A."/>
        </authorList>
    </citation>
    <scope>NUCLEOTIDE SEQUENCE [LARGE SCALE GENOMIC DNA]</scope>
    <source>
        <strain evidence="3">PX4</strain>
    </source>
</reference>
<dbReference type="KEGG" id="pbor:BSF38_01867"/>
<dbReference type="CDD" id="cd03801">
    <property type="entry name" value="GT4_PimA-like"/>
    <property type="match status" value="1"/>
</dbReference>
<proteinExistence type="predicted"/>
<dbReference type="AlphaFoldDB" id="A0A1U7CNB3"/>
<dbReference type="Pfam" id="PF00534">
    <property type="entry name" value="Glycos_transf_1"/>
    <property type="match status" value="1"/>
</dbReference>
<sequence length="404" mass="45191">MRIFYAAGPGNVIGTYRHYLRGEQDPSQISMTYSGQFFDVCRKLDLDATVVTVFREEGSFAAGRVEIENWPRSWLNSGGIRYRLGNLWYHLRLSLAVLRSRAKAMVLSDDGAWYLLFPAAFLGVKVIPSIHCTLWASDRPPGLRHRMALKLNGWFFRRCTVGVMCVSDEIARQVRSIAGDALPIGVFLPTYLPGTFENSESRQAPREGERRRILFVGRIEVDKGAFDLIEIARQLREQGRNDLLFEVCGDGGALEDMKAKCEMVGLADDFRFHGYVTQPELGSIFRSAFALIVPTRREFAEGFNKVVAEGVLAWKPVITSSVCPAVEYFGDGVVVVPPEDASAYAAAIARLADDPEFYEATVNAGDEHRAQLYDEERSWARTLEKLLAIASPAFRARERAESSV</sequence>